<dbReference type="Ensembl" id="ENSENLT00000042901.1">
    <property type="protein sequence ID" value="ENSENLP00000041818.1"/>
    <property type="gene ID" value="ENSENLG00000017303.1"/>
</dbReference>
<evidence type="ECO:0000256" key="6">
    <source>
        <dbReference type="SAM" id="Phobius"/>
    </source>
</evidence>
<dbReference type="Pfam" id="PF23620">
    <property type="entry name" value="KIAA0319"/>
    <property type="match status" value="1"/>
</dbReference>
<dbReference type="AlphaFoldDB" id="A0A665WCY0"/>
<dbReference type="GO" id="GO:0031410">
    <property type="term" value="C:cytoplasmic vesicle"/>
    <property type="evidence" value="ECO:0007669"/>
    <property type="project" value="TreeGrafter"/>
</dbReference>
<dbReference type="Proteomes" id="UP000472264">
    <property type="component" value="Chromosome 11"/>
</dbReference>
<keyword evidence="9" id="KW-1185">Reference proteome</keyword>
<evidence type="ECO:0000256" key="3">
    <source>
        <dbReference type="ARBA" id="ARBA00022989"/>
    </source>
</evidence>
<accession>A0A665WCY0</accession>
<dbReference type="InterPro" id="IPR029865">
    <property type="entry name" value="KIAA0319-like"/>
</dbReference>
<dbReference type="FunFam" id="2.60.40.10:FF:000319">
    <property type="entry name" value="Dyslexia-associated protein KIAA0319 homolog"/>
    <property type="match status" value="1"/>
</dbReference>
<comment type="subcellular location">
    <subcellularLocation>
        <location evidence="1">Membrane</location>
    </subcellularLocation>
</comment>
<evidence type="ECO:0000259" key="7">
    <source>
        <dbReference type="PROSITE" id="PS50093"/>
    </source>
</evidence>
<evidence type="ECO:0000313" key="8">
    <source>
        <dbReference type="Ensembl" id="ENSENLP00000041818.1"/>
    </source>
</evidence>
<dbReference type="InterPro" id="IPR022409">
    <property type="entry name" value="PKD/Chitinase_dom"/>
</dbReference>
<dbReference type="PANTHER" id="PTHR46182">
    <property type="entry name" value="FI19480P1"/>
    <property type="match status" value="1"/>
</dbReference>
<reference evidence="8" key="3">
    <citation type="submission" date="2025-09" db="UniProtKB">
        <authorList>
            <consortium name="Ensembl"/>
        </authorList>
    </citation>
    <scope>IDENTIFICATION</scope>
</reference>
<dbReference type="GO" id="GO:0005794">
    <property type="term" value="C:Golgi apparatus"/>
    <property type="evidence" value="ECO:0007669"/>
    <property type="project" value="TreeGrafter"/>
</dbReference>
<evidence type="ECO:0000256" key="2">
    <source>
        <dbReference type="ARBA" id="ARBA00022692"/>
    </source>
</evidence>
<proteinExistence type="predicted"/>
<evidence type="ECO:0000256" key="1">
    <source>
        <dbReference type="ARBA" id="ARBA00004370"/>
    </source>
</evidence>
<evidence type="ECO:0000313" key="9">
    <source>
        <dbReference type="Proteomes" id="UP000472264"/>
    </source>
</evidence>
<feature type="domain" description="PKD" evidence="7">
    <location>
        <begin position="198"/>
        <end position="271"/>
    </location>
</feature>
<reference evidence="8" key="2">
    <citation type="submission" date="2025-08" db="UniProtKB">
        <authorList>
            <consortium name="Ensembl"/>
        </authorList>
    </citation>
    <scope>IDENTIFICATION</scope>
</reference>
<gene>
    <name evidence="8" type="primary">kiaa0319l</name>
</gene>
<dbReference type="InterPro" id="IPR000601">
    <property type="entry name" value="PKD_dom"/>
</dbReference>
<keyword evidence="4 6" id="KW-0472">Membrane</keyword>
<dbReference type="CDD" id="cd00146">
    <property type="entry name" value="PKD"/>
    <property type="match status" value="3"/>
</dbReference>
<keyword evidence="2 6" id="KW-0812">Transmembrane</keyword>
<dbReference type="SMART" id="SM00089">
    <property type="entry name" value="PKD"/>
    <property type="match status" value="4"/>
</dbReference>
<evidence type="ECO:0000256" key="5">
    <source>
        <dbReference type="ARBA" id="ARBA00023180"/>
    </source>
</evidence>
<reference evidence="8" key="1">
    <citation type="submission" date="2021-04" db="EMBL/GenBank/DDBJ databases">
        <authorList>
            <consortium name="Wellcome Sanger Institute Data Sharing"/>
        </authorList>
    </citation>
    <scope>NUCLEOTIDE SEQUENCE [LARGE SCALE GENOMIC DNA]</scope>
</reference>
<dbReference type="InterPro" id="IPR035986">
    <property type="entry name" value="PKD_dom_sf"/>
</dbReference>
<keyword evidence="3 6" id="KW-1133">Transmembrane helix</keyword>
<dbReference type="InterPro" id="IPR056502">
    <property type="entry name" value="KIAA0319-like_C"/>
</dbReference>
<dbReference type="PROSITE" id="PS50093">
    <property type="entry name" value="PKD"/>
    <property type="match status" value="1"/>
</dbReference>
<organism evidence="8 9">
    <name type="scientific">Echeneis naucrates</name>
    <name type="common">Live sharksucker</name>
    <dbReference type="NCBI Taxonomy" id="173247"/>
    <lineage>
        <taxon>Eukaryota</taxon>
        <taxon>Metazoa</taxon>
        <taxon>Chordata</taxon>
        <taxon>Craniata</taxon>
        <taxon>Vertebrata</taxon>
        <taxon>Euteleostomi</taxon>
        <taxon>Actinopterygii</taxon>
        <taxon>Neopterygii</taxon>
        <taxon>Teleostei</taxon>
        <taxon>Neoteleostei</taxon>
        <taxon>Acanthomorphata</taxon>
        <taxon>Carangaria</taxon>
        <taxon>Carangiformes</taxon>
        <taxon>Echeneidae</taxon>
        <taxon>Echeneis</taxon>
    </lineage>
</organism>
<dbReference type="Gene3D" id="2.60.40.10">
    <property type="entry name" value="Immunoglobulins"/>
    <property type="match status" value="5"/>
</dbReference>
<dbReference type="Pfam" id="PF22352">
    <property type="entry name" value="K319L-like_PKD"/>
    <property type="match status" value="4"/>
</dbReference>
<dbReference type="SUPFAM" id="SSF49299">
    <property type="entry name" value="PKD domain"/>
    <property type="match status" value="4"/>
</dbReference>
<dbReference type="InterPro" id="IPR013783">
    <property type="entry name" value="Ig-like_fold"/>
</dbReference>
<keyword evidence="5" id="KW-0325">Glycoprotein</keyword>
<sequence>SAGKSVEVTLPRNEVELNAFVVPTPPNGKTILTSSLFFLHFPHFLPSLFQLTVGLYEFEVTVDGEGAHGEGYVNVTVKPEPRVNKPPVAIVSPKFQEISLPTSSTVIDGSQSTDDDKVVAWHWEEVKGPLREEKVSADTVVLTLTSLVPGNYTFSLTVTDSDGATNSTQATLSVNKAKDYRPVANAGPNQVIQLPRNSITLNGNQSTDDHDSLSYEWSLSPESKDKVVEMQGVRTPTLQLSAMQEGDYTFQLTVTDSSGQHDTAQVTVIVQPENNKPPVADAGPDKELTLPVDRTMLDGSKSTDDQKIATYQWKQTSGPADVKIENADTAVATVTGLEVGSYMFTLTVTDERKLQSTDTVTVIAREELDKPPIARVVSSPPVSLPVRTAILDGSRSTDDKGGVSYLWTRDDSSPAAGDVLNNSDHQAVLFLGNLVEGKYSFSLTVTDSKGQTSVGQGTVEVKPDIWERDLVELVLEVSVSQVSHRQRDMLLRQVGVLLGVLDSDIVVREISAFNDTRLVFLVSGGPGRPPLSGHSVAFSLRNKLRKQKNDFLIFKARRVDTVICQLNCSSHGECDSFTRRCVCHPFWMENFIRAQLGDAESNCGEMIIMAKEFFFFFPYINFFCVCLCAVDAAGLRKNKVRRSKSRYKILEADEQDSLELQPQRAGETLLQLTCVS</sequence>
<protein>
    <recommendedName>
        <fullName evidence="7">PKD domain-containing protein</fullName>
    </recommendedName>
</protein>
<dbReference type="GO" id="GO:0016020">
    <property type="term" value="C:membrane"/>
    <property type="evidence" value="ECO:0007669"/>
    <property type="project" value="UniProtKB-SubCell"/>
</dbReference>
<dbReference type="PANTHER" id="PTHR46182:SF3">
    <property type="entry name" value="DYSLEXIA-ASSOCIATED PROTEIN KIAA0319-LIKE PROTEIN"/>
    <property type="match status" value="1"/>
</dbReference>
<evidence type="ECO:0000256" key="4">
    <source>
        <dbReference type="ARBA" id="ARBA00023136"/>
    </source>
</evidence>
<name>A0A665WCY0_ECHNA</name>
<dbReference type="FunFam" id="2.60.40.10:FF:000061">
    <property type="entry name" value="Dyslexia-associated protein KIAA0319 homolog"/>
    <property type="match status" value="2"/>
</dbReference>
<feature type="transmembrane region" description="Helical" evidence="6">
    <location>
        <begin position="613"/>
        <end position="635"/>
    </location>
</feature>
<dbReference type="GO" id="GO:0001764">
    <property type="term" value="P:neuron migration"/>
    <property type="evidence" value="ECO:0007669"/>
    <property type="project" value="TreeGrafter"/>
</dbReference>
<dbReference type="FunFam" id="2.60.40.10:FF:002107">
    <property type="entry name" value="Si:ch211-193k19.1"/>
    <property type="match status" value="1"/>
</dbReference>